<dbReference type="GO" id="GO:0051015">
    <property type="term" value="F:actin filament binding"/>
    <property type="evidence" value="ECO:0007669"/>
    <property type="project" value="TreeGrafter"/>
</dbReference>
<name>A0A9D3MT04_ANGAN</name>
<feature type="coiled-coil region" evidence="7">
    <location>
        <begin position="1027"/>
        <end position="1083"/>
    </location>
</feature>
<reference evidence="10" key="1">
    <citation type="submission" date="2021-01" db="EMBL/GenBank/DDBJ databases">
        <title>A chromosome-scale assembly of European eel, Anguilla anguilla.</title>
        <authorList>
            <person name="Henkel C."/>
            <person name="Jong-Raadsen S.A."/>
            <person name="Dufour S."/>
            <person name="Weltzien F.-A."/>
            <person name="Palstra A.P."/>
            <person name="Pelster B."/>
            <person name="Spaink H.P."/>
            <person name="Van Den Thillart G.E."/>
            <person name="Jansen H."/>
            <person name="Zahm M."/>
            <person name="Klopp C."/>
            <person name="Cedric C."/>
            <person name="Louis A."/>
            <person name="Berthelot C."/>
            <person name="Parey E."/>
            <person name="Roest Crollius H."/>
            <person name="Montfort J."/>
            <person name="Robinson-Rechavi M."/>
            <person name="Bucao C."/>
            <person name="Bouchez O."/>
            <person name="Gislard M."/>
            <person name="Lluch J."/>
            <person name="Milhes M."/>
            <person name="Lampietro C."/>
            <person name="Lopez Roques C."/>
            <person name="Donnadieu C."/>
            <person name="Braasch I."/>
            <person name="Desvignes T."/>
            <person name="Postlethwait J."/>
            <person name="Bobe J."/>
            <person name="Guiguen Y."/>
            <person name="Dirks R."/>
        </authorList>
    </citation>
    <scope>NUCLEOTIDE SEQUENCE</scope>
    <source>
        <strain evidence="10">Tag_6206</strain>
        <tissue evidence="10">Liver</tissue>
    </source>
</reference>
<keyword evidence="5" id="KW-0009">Actin-binding</keyword>
<dbReference type="CDD" id="cd13275">
    <property type="entry name" value="PH_M-RIP"/>
    <property type="match status" value="1"/>
</dbReference>
<dbReference type="InterPro" id="IPR011993">
    <property type="entry name" value="PH-like_dom_sf"/>
</dbReference>
<evidence type="ECO:0000256" key="5">
    <source>
        <dbReference type="ARBA" id="ARBA00023203"/>
    </source>
</evidence>
<keyword evidence="4 7" id="KW-0175">Coiled coil</keyword>
<dbReference type="Gene3D" id="2.30.29.30">
    <property type="entry name" value="Pleckstrin-homology domain (PH domain)/Phosphotyrosine-binding domain (PTB)"/>
    <property type="match status" value="1"/>
</dbReference>
<feature type="compositionally biased region" description="Basic residues" evidence="8">
    <location>
        <begin position="216"/>
        <end position="229"/>
    </location>
</feature>
<dbReference type="FunFam" id="2.30.29.30:FF:000133">
    <property type="entry name" value="myosin phosphatase Rho-interacting protein isoform X1"/>
    <property type="match status" value="1"/>
</dbReference>
<keyword evidence="2" id="KW-0963">Cytoplasm</keyword>
<feature type="coiled-coil region" evidence="7">
    <location>
        <begin position="1537"/>
        <end position="1564"/>
    </location>
</feature>
<comment type="subcellular location">
    <subcellularLocation>
        <location evidence="1">Cytoplasm</location>
        <location evidence="1">Cytoskeleton</location>
    </subcellularLocation>
</comment>
<feature type="region of interest" description="Disordered" evidence="8">
    <location>
        <begin position="978"/>
        <end position="1000"/>
    </location>
</feature>
<feature type="coiled-coil region" evidence="7">
    <location>
        <begin position="1164"/>
        <end position="1256"/>
    </location>
</feature>
<feature type="compositionally biased region" description="Low complexity" evidence="8">
    <location>
        <begin position="230"/>
        <end position="255"/>
    </location>
</feature>
<dbReference type="EMBL" id="JAFIRN010000002">
    <property type="protein sequence ID" value="KAG5854644.1"/>
    <property type="molecule type" value="Genomic_DNA"/>
</dbReference>
<sequence>METSSSSEPPSSSSTSAAAQRQGRSERRHLPSKQDCSLDAGKERAMPDVSSSSISSYRRAKSLDRRATESSMTPDLLNFKKGWMTKLYEEGLWKKHWFVLTDQSLRYYRDSIAEEAADLDGEIDLSTCCDVTEFPVQRNYGFQIHTKEGAFTLSAMTSGIRRNWIQAIMKNVRPTIAPDVTRKNISLKLSLPPGRAGEGPDSGGDQPPPPAEPRQSRRRRPRRARRRRGTAAARSSAGAASASAGGRAAARPSTGPTSAKGRRSPTGGPREARARRTPLRLLRRHFSLLDPARVVHLLPFLVLGRAPPGAPATAEEELEQERARRREERRRRFQTTPTAAPGRTANSESEARTPEDQDQGRMEVDGHPCGDGGGERGKPPDVQVEIEQRWHQVETTPLREEKQVPIATIHSSDPTAERPPAQELAALLDKELEQTQKELAKLQEQNSLLQAQLQDARGREQSAREGYVLQRESPSSSPPSGTWQRLHKLNQDLQNELEAQRRKQELTNQQVQALKRNYSEAKDVIRHHESEIQALQAKLNNAMAEILISEQAVAKMRSELKLEQERFRDRKEEWEQDEQALRAQLKDSEDRLKDVEAHLLEKSQALRDLERQQALQRDHLKEVQKLQERLTEVTGRLIATEEAQALKEERLQKNLYVLQESQEKERQSLLKRLAEAEGKGQEMEERLQEAEQQVEALLREKRTTGLVSREVVHQMEQQLAIKADAIEKLRESVHQLQEEKSQLTCRCQELLNQISEADNEVTKLQTQLKTEETDYYSLETSYEKVSEEFQRIGRVLQEKEEEIRAAKEMYERLVERKEQDLNEAMIKMAALGSSLEETELKLQAKEELICKMGQGYMEPCSTERDLQAKLVVAEDRINELEQHLNELQLGYSDLHMEHCKLQEDCDVLQCISRAEGSSLTAVEGSDSTDEVRPKLSTSADGGESLVKRQRIRFSSIHCQKYVPLEGAEKLWASGTASDITQDRSLSEESGSSDTPYQYITSASSDPEKFISIIHALETKLCTTEEKLRDITQKLEEQQRQQLECLREQRGQWAETEAVLRDQLNESLSKVDQLTAQLQQEMDNRCHFSQEMDCSIRAVNAKYERALACVESSKEKEHAQNVGAIRERYEASMLDERHSFTQTVSCLQDENEALKGEVSIRIAELSQQQERMVQLEERFQAEMEELKARYELELSQAEQRGATTELALMEKTADSQHKLDIILMDIERMEDRHEEHVQKLEDRFQGKIQELQRIHEEEMQRLHDHYMQTIRSMQDTLERVKARHPSDSFLSEEAVSPTDQALPMEEEPAGAEWGSMVVLRERIQELETQMNTMKDELENKHLGGDVSSLKEKYQKDFESLKATCERGFAAMEETHQKVIEDIQRQHQREVSKLLEERERLLAEETAATIAAIEAMKNAHREELEKTQRSQLSGMSSDIEELHRQYEEELQSIHRELEVLSEQYSQKCLENAHLAQALEAERQALRQCQRENQELNAHNQELNNRLTVEITRMRSCFSGEVAGSPLTQGKDLYELEVLLRVKESEIQYLKQEIHSLKDELQSALRDKKYATDKYKDIYTELSIVKAKADCDITKLKEQLMVATEALGERSSDSSTTVQGYDIMKSKSNPDFLKKERSSLSRQIRGVRSKSVIEQVSWDS</sequence>
<accession>A0A9D3MT04</accession>
<evidence type="ECO:0000256" key="7">
    <source>
        <dbReference type="SAM" id="Coils"/>
    </source>
</evidence>
<dbReference type="GO" id="GO:0015629">
    <property type="term" value="C:actin cytoskeleton"/>
    <property type="evidence" value="ECO:0007669"/>
    <property type="project" value="TreeGrafter"/>
</dbReference>
<dbReference type="InterPro" id="IPR052223">
    <property type="entry name" value="Actin_Cytoskeleton_Reg"/>
</dbReference>
<feature type="region of interest" description="Disordered" evidence="8">
    <location>
        <begin position="189"/>
        <end position="276"/>
    </location>
</feature>
<proteinExistence type="predicted"/>
<feature type="compositionally biased region" description="Polar residues" evidence="8">
    <location>
        <begin position="472"/>
        <end position="483"/>
    </location>
</feature>
<evidence type="ECO:0000313" key="11">
    <source>
        <dbReference type="Proteomes" id="UP001044222"/>
    </source>
</evidence>
<feature type="region of interest" description="Disordered" evidence="8">
    <location>
        <begin position="305"/>
        <end position="380"/>
    </location>
</feature>
<dbReference type="PANTHER" id="PTHR17271:SF9">
    <property type="entry name" value="MYOSIN PHOSPHATASE RHO-INTERACTING PROTEIN"/>
    <property type="match status" value="1"/>
</dbReference>
<protein>
    <recommendedName>
        <fullName evidence="9">PH domain-containing protein</fullName>
    </recommendedName>
</protein>
<feature type="coiled-coil region" evidence="7">
    <location>
        <begin position="1382"/>
        <end position="1503"/>
    </location>
</feature>
<feature type="compositionally biased region" description="Polar residues" evidence="8">
    <location>
        <begin position="334"/>
        <end position="348"/>
    </location>
</feature>
<dbReference type="PROSITE" id="PS50003">
    <property type="entry name" value="PH_DOMAIN"/>
    <property type="match status" value="1"/>
</dbReference>
<gene>
    <name evidence="10" type="ORF">ANANG_G00040000</name>
</gene>
<evidence type="ECO:0000313" key="10">
    <source>
        <dbReference type="EMBL" id="KAG5854644.1"/>
    </source>
</evidence>
<feature type="compositionally biased region" description="Basic and acidic residues" evidence="8">
    <location>
        <begin position="349"/>
        <end position="379"/>
    </location>
</feature>
<dbReference type="Proteomes" id="UP001044222">
    <property type="component" value="Unassembled WGS sequence"/>
</dbReference>
<evidence type="ECO:0000256" key="6">
    <source>
        <dbReference type="ARBA" id="ARBA00023212"/>
    </source>
</evidence>
<evidence type="ECO:0000256" key="2">
    <source>
        <dbReference type="ARBA" id="ARBA00022490"/>
    </source>
</evidence>
<feature type="domain" description="PH" evidence="9">
    <location>
        <begin position="77"/>
        <end position="173"/>
    </location>
</feature>
<dbReference type="Pfam" id="PF00169">
    <property type="entry name" value="PH"/>
    <property type="match status" value="1"/>
</dbReference>
<comment type="caution">
    <text evidence="10">The sequence shown here is derived from an EMBL/GenBank/DDBJ whole genome shotgun (WGS) entry which is preliminary data.</text>
</comment>
<evidence type="ECO:0000259" key="9">
    <source>
        <dbReference type="PROSITE" id="PS50003"/>
    </source>
</evidence>
<feature type="compositionally biased region" description="Polar residues" evidence="8">
    <location>
        <begin position="987"/>
        <end position="1000"/>
    </location>
</feature>
<evidence type="ECO:0000256" key="1">
    <source>
        <dbReference type="ARBA" id="ARBA00004245"/>
    </source>
</evidence>
<evidence type="ECO:0000256" key="4">
    <source>
        <dbReference type="ARBA" id="ARBA00023054"/>
    </source>
</evidence>
<evidence type="ECO:0000256" key="3">
    <source>
        <dbReference type="ARBA" id="ARBA00022553"/>
    </source>
</evidence>
<keyword evidence="3" id="KW-0597">Phosphoprotein</keyword>
<organism evidence="10 11">
    <name type="scientific">Anguilla anguilla</name>
    <name type="common">European freshwater eel</name>
    <name type="synonym">Muraena anguilla</name>
    <dbReference type="NCBI Taxonomy" id="7936"/>
    <lineage>
        <taxon>Eukaryota</taxon>
        <taxon>Metazoa</taxon>
        <taxon>Chordata</taxon>
        <taxon>Craniata</taxon>
        <taxon>Vertebrata</taxon>
        <taxon>Euteleostomi</taxon>
        <taxon>Actinopterygii</taxon>
        <taxon>Neopterygii</taxon>
        <taxon>Teleostei</taxon>
        <taxon>Anguilliformes</taxon>
        <taxon>Anguillidae</taxon>
        <taxon>Anguilla</taxon>
    </lineage>
</organism>
<dbReference type="InterPro" id="IPR001849">
    <property type="entry name" value="PH_domain"/>
</dbReference>
<keyword evidence="6" id="KW-0206">Cytoskeleton</keyword>
<dbReference type="InterPro" id="IPR039597">
    <property type="entry name" value="M-RIP_PH"/>
</dbReference>
<dbReference type="SMART" id="SM00233">
    <property type="entry name" value="PH"/>
    <property type="match status" value="1"/>
</dbReference>
<dbReference type="PANTHER" id="PTHR17271">
    <property type="entry name" value="PLECKSTRIN HOMOLOGY PH DOMAIN-CONTAINING PROTEIN"/>
    <property type="match status" value="1"/>
</dbReference>
<dbReference type="SUPFAM" id="SSF50729">
    <property type="entry name" value="PH domain-like"/>
    <property type="match status" value="1"/>
</dbReference>
<keyword evidence="11" id="KW-1185">Reference proteome</keyword>
<feature type="coiled-coil region" evidence="7">
    <location>
        <begin position="483"/>
        <end position="827"/>
    </location>
</feature>
<feature type="region of interest" description="Disordered" evidence="8">
    <location>
        <begin position="452"/>
        <end position="483"/>
    </location>
</feature>
<feature type="compositionally biased region" description="Low complexity" evidence="8">
    <location>
        <begin position="1"/>
        <end position="16"/>
    </location>
</feature>
<feature type="region of interest" description="Disordered" evidence="8">
    <location>
        <begin position="1"/>
        <end position="57"/>
    </location>
</feature>
<feature type="region of interest" description="Disordered" evidence="8">
    <location>
        <begin position="919"/>
        <end position="941"/>
    </location>
</feature>
<feature type="coiled-coil region" evidence="7">
    <location>
        <begin position="863"/>
        <end position="897"/>
    </location>
</feature>
<evidence type="ECO:0000256" key="8">
    <source>
        <dbReference type="SAM" id="MobiDB-lite"/>
    </source>
</evidence>
<feature type="coiled-coil region" evidence="7">
    <location>
        <begin position="1315"/>
        <end position="1342"/>
    </location>
</feature>